<accession>A0A232M281</accession>
<dbReference type="Proteomes" id="UP000243515">
    <property type="component" value="Unassembled WGS sequence"/>
</dbReference>
<dbReference type="AlphaFoldDB" id="A0A232M281"/>
<dbReference type="OrthoDB" id="2543597at2759"/>
<evidence type="ECO:0000313" key="2">
    <source>
        <dbReference type="Proteomes" id="UP000243515"/>
    </source>
</evidence>
<reference evidence="1 2" key="1">
    <citation type="journal article" date="2015" name="Environ. Microbiol.">
        <title>Metagenome sequence of Elaphomyces granulatus from sporocarp tissue reveals Ascomycota ectomycorrhizal fingerprints of genome expansion and a Proteobacteria-rich microbiome.</title>
        <authorList>
            <person name="Quandt C.A."/>
            <person name="Kohler A."/>
            <person name="Hesse C.N."/>
            <person name="Sharpton T.J."/>
            <person name="Martin F."/>
            <person name="Spatafora J.W."/>
        </authorList>
    </citation>
    <scope>NUCLEOTIDE SEQUENCE [LARGE SCALE GENOMIC DNA]</scope>
    <source>
        <strain evidence="1 2">OSC145934</strain>
    </source>
</reference>
<sequence>MTMVVAQKLYPRATVKRIVKARSGHSLSKNTDILAYARGVDTFKEIRRKGNFCKKYTKGDRGGRLQGICILAFGHDNIDKNH</sequence>
<dbReference type="Gene3D" id="1.10.20.10">
    <property type="entry name" value="Histone, subunit A"/>
    <property type="match status" value="1"/>
</dbReference>
<keyword evidence="2" id="KW-1185">Reference proteome</keyword>
<dbReference type="EMBL" id="NPHW01002941">
    <property type="protein sequence ID" value="OXV10424.1"/>
    <property type="molecule type" value="Genomic_DNA"/>
</dbReference>
<gene>
    <name evidence="1" type="ORF">Egran_01809</name>
</gene>
<dbReference type="InterPro" id="IPR009072">
    <property type="entry name" value="Histone-fold"/>
</dbReference>
<organism evidence="1 2">
    <name type="scientific">Elaphomyces granulatus</name>
    <dbReference type="NCBI Taxonomy" id="519963"/>
    <lineage>
        <taxon>Eukaryota</taxon>
        <taxon>Fungi</taxon>
        <taxon>Dikarya</taxon>
        <taxon>Ascomycota</taxon>
        <taxon>Pezizomycotina</taxon>
        <taxon>Eurotiomycetes</taxon>
        <taxon>Eurotiomycetidae</taxon>
        <taxon>Eurotiales</taxon>
        <taxon>Elaphomycetaceae</taxon>
        <taxon>Elaphomyces</taxon>
    </lineage>
</organism>
<dbReference type="GO" id="GO:0046982">
    <property type="term" value="F:protein heterodimerization activity"/>
    <property type="evidence" value="ECO:0007669"/>
    <property type="project" value="InterPro"/>
</dbReference>
<comment type="caution">
    <text evidence="1">The sequence shown here is derived from an EMBL/GenBank/DDBJ whole genome shotgun (WGS) entry which is preliminary data.</text>
</comment>
<protein>
    <submittedName>
        <fullName evidence="1">Uncharacterized protein</fullName>
    </submittedName>
</protein>
<evidence type="ECO:0000313" key="1">
    <source>
        <dbReference type="EMBL" id="OXV10424.1"/>
    </source>
</evidence>
<name>A0A232M281_9EURO</name>
<proteinExistence type="predicted"/>